<gene>
    <name evidence="2" type="ORF">SAMN04488008_107130</name>
</gene>
<dbReference type="SUPFAM" id="SSF54427">
    <property type="entry name" value="NTF2-like"/>
    <property type="match status" value="1"/>
</dbReference>
<dbReference type="OrthoDB" id="120856at2"/>
<dbReference type="Gene3D" id="3.10.450.50">
    <property type="match status" value="1"/>
</dbReference>
<dbReference type="EMBL" id="FNZN01000007">
    <property type="protein sequence ID" value="SEL96679.1"/>
    <property type="molecule type" value="Genomic_DNA"/>
</dbReference>
<evidence type="ECO:0000313" key="2">
    <source>
        <dbReference type="EMBL" id="SEL96679.1"/>
    </source>
</evidence>
<dbReference type="Proteomes" id="UP000198990">
    <property type="component" value="Unassembled WGS sequence"/>
</dbReference>
<dbReference type="InterPro" id="IPR032710">
    <property type="entry name" value="NTF2-like_dom_sf"/>
</dbReference>
<evidence type="ECO:0000259" key="1">
    <source>
        <dbReference type="Pfam" id="PF14534"/>
    </source>
</evidence>
<dbReference type="AlphaFoldDB" id="A0A1H7UIN6"/>
<proteinExistence type="predicted"/>
<protein>
    <recommendedName>
        <fullName evidence="1">DUF4440 domain-containing protein</fullName>
    </recommendedName>
</protein>
<dbReference type="InterPro" id="IPR027843">
    <property type="entry name" value="DUF4440"/>
</dbReference>
<sequence>MKTKAIFFFITVVLIASCSSKSTTEQDHKKIVAILNQQEIDWNNHDLEGFMDGYWKSDSLYFYSGKKLKSGWENTLYSYLKSYPDKSYSGTLKFTIAKISAITSDSYFVMGEYNLTREVGNATGTFMIIFKRINGEWKIIADSSC</sequence>
<organism evidence="2 3">
    <name type="scientific">Maribacter orientalis</name>
    <dbReference type="NCBI Taxonomy" id="228957"/>
    <lineage>
        <taxon>Bacteria</taxon>
        <taxon>Pseudomonadati</taxon>
        <taxon>Bacteroidota</taxon>
        <taxon>Flavobacteriia</taxon>
        <taxon>Flavobacteriales</taxon>
        <taxon>Flavobacteriaceae</taxon>
        <taxon>Maribacter</taxon>
    </lineage>
</organism>
<feature type="domain" description="DUF4440" evidence="1">
    <location>
        <begin position="31"/>
        <end position="139"/>
    </location>
</feature>
<dbReference type="Pfam" id="PF14534">
    <property type="entry name" value="DUF4440"/>
    <property type="match status" value="1"/>
</dbReference>
<evidence type="ECO:0000313" key="3">
    <source>
        <dbReference type="Proteomes" id="UP000198990"/>
    </source>
</evidence>
<dbReference type="RefSeq" id="WP_091625848.1">
    <property type="nucleotide sequence ID" value="NZ_FNZN01000007.1"/>
</dbReference>
<dbReference type="PROSITE" id="PS51257">
    <property type="entry name" value="PROKAR_LIPOPROTEIN"/>
    <property type="match status" value="1"/>
</dbReference>
<reference evidence="3" key="1">
    <citation type="submission" date="2016-10" db="EMBL/GenBank/DDBJ databases">
        <authorList>
            <person name="Varghese N."/>
            <person name="Submissions S."/>
        </authorList>
    </citation>
    <scope>NUCLEOTIDE SEQUENCE [LARGE SCALE GENOMIC DNA]</scope>
    <source>
        <strain evidence="3">DSM 16471</strain>
    </source>
</reference>
<dbReference type="STRING" id="228957.SAMN04488008_107130"/>
<keyword evidence="3" id="KW-1185">Reference proteome</keyword>
<accession>A0A1H7UIN6</accession>
<name>A0A1H7UIN6_9FLAO</name>